<dbReference type="PATRIC" id="fig|37916.4.peg.1209"/>
<protein>
    <submittedName>
        <fullName evidence="1">Uncharacterized protein</fullName>
    </submittedName>
</protein>
<evidence type="ECO:0000313" key="1">
    <source>
        <dbReference type="EMBL" id="KMO82693.1"/>
    </source>
</evidence>
<reference evidence="1 2" key="1">
    <citation type="journal article" date="2015" name="Genome Biol. Evol.">
        <title>Characterization of Three Mycobacterium spp. with Potential Use in Bioremediation by Genome Sequencing and Comparative Genomics.</title>
        <authorList>
            <person name="Das S."/>
            <person name="Pettersson B.M."/>
            <person name="Behra P.R."/>
            <person name="Ramesh M."/>
            <person name="Dasgupta S."/>
            <person name="Bhattacharya A."/>
            <person name="Kirsebom L.A."/>
        </authorList>
    </citation>
    <scope>NUCLEOTIDE SEQUENCE [LARGE SCALE GENOMIC DNA]</scope>
    <source>
        <strain evidence="1 2">DSM 43826</strain>
    </source>
</reference>
<dbReference type="Proteomes" id="UP000036513">
    <property type="component" value="Unassembled WGS sequence"/>
</dbReference>
<keyword evidence="2" id="KW-1185">Reference proteome</keyword>
<dbReference type="AlphaFoldDB" id="A0A0J6WKZ9"/>
<organism evidence="1 2">
    <name type="scientific">Mycolicibacterium chlorophenolicum</name>
    <dbReference type="NCBI Taxonomy" id="37916"/>
    <lineage>
        <taxon>Bacteria</taxon>
        <taxon>Bacillati</taxon>
        <taxon>Actinomycetota</taxon>
        <taxon>Actinomycetes</taxon>
        <taxon>Mycobacteriales</taxon>
        <taxon>Mycobacteriaceae</taxon>
        <taxon>Mycolicibacterium</taxon>
    </lineage>
</organism>
<evidence type="ECO:0000313" key="2">
    <source>
        <dbReference type="Proteomes" id="UP000036513"/>
    </source>
</evidence>
<gene>
    <name evidence="1" type="ORF">MCHLDSM_01316</name>
</gene>
<comment type="caution">
    <text evidence="1">The sequence shown here is derived from an EMBL/GenBank/DDBJ whole genome shotgun (WGS) entry which is preliminary data.</text>
</comment>
<proteinExistence type="predicted"/>
<sequence>MAQTRVKQSGATAAVLGSRVVERMPIPAGLVTRTMVLVRPVAGHVSVQDARTDLAVVSVQWGDIFMRFTSAAQVSAVLAAFGAVREALRGAAGSATLEAVRGDEWPGVSVVSVTWTRPPEWSVVNQACYDERRRRTVCWVDVHMGPVQWRVVDWAGYEAALTLLRNVHRTAVAVFPDGPKFRADPSKTDSFTETAFKGAASA</sequence>
<dbReference type="EMBL" id="JYNL01000009">
    <property type="protein sequence ID" value="KMO82693.1"/>
    <property type="molecule type" value="Genomic_DNA"/>
</dbReference>
<dbReference type="RefSeq" id="WP_234713884.1">
    <property type="nucleotide sequence ID" value="NZ_JYNL01000009.1"/>
</dbReference>
<accession>A0A0J6WKZ9</accession>
<name>A0A0J6WKZ9_9MYCO</name>